<organism evidence="5 6">
    <name type="scientific">Paenibacillus foliorum</name>
    <dbReference type="NCBI Taxonomy" id="2654974"/>
    <lineage>
        <taxon>Bacteria</taxon>
        <taxon>Bacillati</taxon>
        <taxon>Bacillota</taxon>
        <taxon>Bacilli</taxon>
        <taxon>Bacillales</taxon>
        <taxon>Paenibacillaceae</taxon>
        <taxon>Paenibacillus</taxon>
    </lineage>
</organism>
<accession>A0A972GN97</accession>
<reference evidence="5" key="1">
    <citation type="submission" date="2019-10" db="EMBL/GenBank/DDBJ databases">
        <title>Description of Paenibacillus glebae sp. nov.</title>
        <authorList>
            <person name="Carlier A."/>
            <person name="Qi S."/>
        </authorList>
    </citation>
    <scope>NUCLEOTIDE SEQUENCE</scope>
    <source>
        <strain evidence="5">LMG 31456</strain>
    </source>
</reference>
<proteinExistence type="predicted"/>
<evidence type="ECO:0000256" key="1">
    <source>
        <dbReference type="ARBA" id="ARBA00004196"/>
    </source>
</evidence>
<keyword evidence="3" id="KW-0472">Membrane</keyword>
<protein>
    <submittedName>
        <fullName evidence="5">HlyD family efflux transporter periplasmic adaptor subunit</fullName>
    </submittedName>
</protein>
<dbReference type="GO" id="GO:0030313">
    <property type="term" value="C:cell envelope"/>
    <property type="evidence" value="ECO:0007669"/>
    <property type="project" value="UniProtKB-SubCell"/>
</dbReference>
<keyword evidence="3" id="KW-1133">Transmembrane helix</keyword>
<dbReference type="Proteomes" id="UP000641588">
    <property type="component" value="Unassembled WGS sequence"/>
</dbReference>
<dbReference type="Gene3D" id="2.40.420.20">
    <property type="match status" value="1"/>
</dbReference>
<feature type="domain" description="Multidrug resistance protein MdtA-like C-terminal permuted SH3" evidence="4">
    <location>
        <begin position="293"/>
        <end position="348"/>
    </location>
</feature>
<dbReference type="PANTHER" id="PTHR32347">
    <property type="entry name" value="EFFLUX SYSTEM COMPONENT YKNX-RELATED"/>
    <property type="match status" value="1"/>
</dbReference>
<evidence type="ECO:0000313" key="6">
    <source>
        <dbReference type="Proteomes" id="UP000641588"/>
    </source>
</evidence>
<dbReference type="EMBL" id="WHOD01000050">
    <property type="protein sequence ID" value="NOU93807.1"/>
    <property type="molecule type" value="Genomic_DNA"/>
</dbReference>
<evidence type="ECO:0000313" key="5">
    <source>
        <dbReference type="EMBL" id="NOU93807.1"/>
    </source>
</evidence>
<feature type="transmembrane region" description="Helical" evidence="3">
    <location>
        <begin position="12"/>
        <end position="35"/>
    </location>
</feature>
<evidence type="ECO:0000256" key="3">
    <source>
        <dbReference type="SAM" id="Phobius"/>
    </source>
</evidence>
<dbReference type="InterPro" id="IPR058627">
    <property type="entry name" value="MdtA-like_C"/>
</dbReference>
<keyword evidence="6" id="KW-1185">Reference proteome</keyword>
<gene>
    <name evidence="5" type="ORF">GC093_11310</name>
</gene>
<sequence>MDTLWKKAKRLGPLLGSIVFGAALISILPGCSLLPKEEQALKPPLVKPVKENFEVYEVKKSTVTKQISGVGTFASDKMQYLYYTESGGRLSEMLVQMGTVVHKGDVVALLEKGEVEGKIRQQEIVVEKAKVALELAKDEQRGNALAIRMKVLDVQKEDIQLDMLRQQLAKTKLVSEVDGIVTYIDPLKQGDPVTAYRTLITVSDPKSMKLVYETTSPIDLTGIQVGMDATIKYKSNSYPGKVAQIPATAPQSDVKAIQDKNAKSIVIVTEGLPEEVEIGNSGDITIVTEKRENVLVIPKLGLRSYLGREYVQVLEGESRKELDVEKGIVSATEVEIRKGLKEGQKVILNN</sequence>
<comment type="subcellular location">
    <subcellularLocation>
        <location evidence="1">Cell envelope</location>
    </subcellularLocation>
</comment>
<name>A0A972GN97_9BACL</name>
<dbReference type="AlphaFoldDB" id="A0A972GN97"/>
<keyword evidence="2" id="KW-0175">Coiled coil</keyword>
<dbReference type="InterPro" id="IPR050465">
    <property type="entry name" value="UPF0194_transport"/>
</dbReference>
<evidence type="ECO:0000256" key="2">
    <source>
        <dbReference type="ARBA" id="ARBA00023054"/>
    </source>
</evidence>
<keyword evidence="3" id="KW-0812">Transmembrane</keyword>
<evidence type="ECO:0000259" key="4">
    <source>
        <dbReference type="Pfam" id="PF25967"/>
    </source>
</evidence>
<comment type="caution">
    <text evidence="5">The sequence shown here is derived from an EMBL/GenBank/DDBJ whole genome shotgun (WGS) entry which is preliminary data.</text>
</comment>
<dbReference type="Pfam" id="PF25967">
    <property type="entry name" value="RND-MFP_C"/>
    <property type="match status" value="1"/>
</dbReference>